<dbReference type="Proteomes" id="UP000466307">
    <property type="component" value="Unassembled WGS sequence"/>
</dbReference>
<reference evidence="2 3" key="1">
    <citation type="submission" date="2020-01" db="EMBL/GenBank/DDBJ databases">
        <title>Investigation of new actinobacteria for the biodesulphurisation of diesel fuel.</title>
        <authorList>
            <person name="Athi Narayanan S.M."/>
        </authorList>
    </citation>
    <scope>NUCLEOTIDE SEQUENCE [LARGE SCALE GENOMIC DNA]</scope>
    <source>
        <strain evidence="2 3">213E</strain>
    </source>
</reference>
<evidence type="ECO:0000313" key="2">
    <source>
        <dbReference type="EMBL" id="NDK89217.1"/>
    </source>
</evidence>
<dbReference type="PRINTS" id="PR00598">
    <property type="entry name" value="HTHMARR"/>
</dbReference>
<dbReference type="EMBL" id="JAADZU010000014">
    <property type="protein sequence ID" value="NDK89217.1"/>
    <property type="molecule type" value="Genomic_DNA"/>
</dbReference>
<sequence length="133" mass="14735">MDSMASSDLTFTQFRVMCAVGASEEAISVHEIGDAIRLSLAATGRTVDSLVRQNFLDRREDSADRRVKRITLTELGQRFLDEQLAVKKDLVTAFLAGLPDQLRTGLVRALRPIVDADVDFFDLTPATCRPAHE</sequence>
<accession>A0A7K3LNT9</accession>
<protein>
    <submittedName>
        <fullName evidence="2">MarR family transcriptional regulator</fullName>
    </submittedName>
</protein>
<dbReference type="PANTHER" id="PTHR33164">
    <property type="entry name" value="TRANSCRIPTIONAL REGULATOR, MARR FAMILY"/>
    <property type="match status" value="1"/>
</dbReference>
<proteinExistence type="predicted"/>
<dbReference type="PROSITE" id="PS50995">
    <property type="entry name" value="HTH_MARR_2"/>
    <property type="match status" value="1"/>
</dbReference>
<dbReference type="InterPro" id="IPR039422">
    <property type="entry name" value="MarR/SlyA-like"/>
</dbReference>
<dbReference type="InterPro" id="IPR036390">
    <property type="entry name" value="WH_DNA-bd_sf"/>
</dbReference>
<dbReference type="SMART" id="SM00347">
    <property type="entry name" value="HTH_MARR"/>
    <property type="match status" value="1"/>
</dbReference>
<evidence type="ECO:0000313" key="3">
    <source>
        <dbReference type="Proteomes" id="UP000466307"/>
    </source>
</evidence>
<dbReference type="GO" id="GO:0003700">
    <property type="term" value="F:DNA-binding transcription factor activity"/>
    <property type="evidence" value="ECO:0007669"/>
    <property type="project" value="InterPro"/>
</dbReference>
<comment type="caution">
    <text evidence="2">The sequence shown here is derived from an EMBL/GenBank/DDBJ whole genome shotgun (WGS) entry which is preliminary data.</text>
</comment>
<gene>
    <name evidence="2" type="ORF">GYA93_06415</name>
</gene>
<dbReference type="InterPro" id="IPR000835">
    <property type="entry name" value="HTH_MarR-typ"/>
</dbReference>
<dbReference type="AlphaFoldDB" id="A0A7K3LNT9"/>
<dbReference type="InterPro" id="IPR036388">
    <property type="entry name" value="WH-like_DNA-bd_sf"/>
</dbReference>
<keyword evidence="3" id="KW-1185">Reference proteome</keyword>
<dbReference type="SUPFAM" id="SSF46785">
    <property type="entry name" value="Winged helix' DNA-binding domain"/>
    <property type="match status" value="1"/>
</dbReference>
<dbReference type="Gene3D" id="1.10.10.10">
    <property type="entry name" value="Winged helix-like DNA-binding domain superfamily/Winged helix DNA-binding domain"/>
    <property type="match status" value="1"/>
</dbReference>
<feature type="domain" description="HTH marR-type" evidence="1">
    <location>
        <begin position="1"/>
        <end position="115"/>
    </location>
</feature>
<evidence type="ECO:0000259" key="1">
    <source>
        <dbReference type="PROSITE" id="PS50995"/>
    </source>
</evidence>
<dbReference type="GO" id="GO:0006950">
    <property type="term" value="P:response to stress"/>
    <property type="evidence" value="ECO:0007669"/>
    <property type="project" value="TreeGrafter"/>
</dbReference>
<dbReference type="PANTHER" id="PTHR33164:SF43">
    <property type="entry name" value="HTH-TYPE TRANSCRIPTIONAL REPRESSOR YETL"/>
    <property type="match status" value="1"/>
</dbReference>
<dbReference type="Pfam" id="PF12802">
    <property type="entry name" value="MarR_2"/>
    <property type="match status" value="1"/>
</dbReference>
<organism evidence="2 3">
    <name type="scientific">Gordonia desulfuricans</name>
    <dbReference type="NCBI Taxonomy" id="89051"/>
    <lineage>
        <taxon>Bacteria</taxon>
        <taxon>Bacillati</taxon>
        <taxon>Actinomycetota</taxon>
        <taxon>Actinomycetes</taxon>
        <taxon>Mycobacteriales</taxon>
        <taxon>Gordoniaceae</taxon>
        <taxon>Gordonia</taxon>
    </lineage>
</organism>
<name>A0A7K3LNT9_9ACTN</name>